<accession>A0ABQ8W1X3</accession>
<keyword evidence="3" id="KW-1185">Reference proteome</keyword>
<evidence type="ECO:0000256" key="1">
    <source>
        <dbReference type="SAM" id="MobiDB-lite"/>
    </source>
</evidence>
<protein>
    <submittedName>
        <fullName evidence="2">Uncharacterized protein</fullName>
    </submittedName>
</protein>
<evidence type="ECO:0000313" key="3">
    <source>
        <dbReference type="Proteomes" id="UP001150217"/>
    </source>
</evidence>
<reference evidence="2" key="1">
    <citation type="submission" date="2022-08" db="EMBL/GenBank/DDBJ databases">
        <title>A Global Phylogenomic Analysis of the Shiitake Genus Lentinula.</title>
        <authorList>
            <consortium name="DOE Joint Genome Institute"/>
            <person name="Sierra-Patev S."/>
            <person name="Min B."/>
            <person name="Naranjo-Ortiz M."/>
            <person name="Looney B."/>
            <person name="Konkel Z."/>
            <person name="Slot J.C."/>
            <person name="Sakamoto Y."/>
            <person name="Steenwyk J.L."/>
            <person name="Rokas A."/>
            <person name="Carro J."/>
            <person name="Camarero S."/>
            <person name="Ferreira P."/>
            <person name="Molpeceres G."/>
            <person name="Ruiz-Duenas F.J."/>
            <person name="Serrano A."/>
            <person name="Henrissat B."/>
            <person name="Drula E."/>
            <person name="Hughes K.W."/>
            <person name="Mata J.L."/>
            <person name="Ishikawa N.K."/>
            <person name="Vargas-Isla R."/>
            <person name="Ushijima S."/>
            <person name="Smith C.A."/>
            <person name="Ahrendt S."/>
            <person name="Andreopoulos W."/>
            <person name="He G."/>
            <person name="Labutti K."/>
            <person name="Lipzen A."/>
            <person name="Ng V."/>
            <person name="Riley R."/>
            <person name="Sandor L."/>
            <person name="Barry K."/>
            <person name="Martinez A.T."/>
            <person name="Xiao Y."/>
            <person name="Gibbons J.G."/>
            <person name="Terashima K."/>
            <person name="Grigoriev I.V."/>
            <person name="Hibbett D.S."/>
        </authorList>
    </citation>
    <scope>NUCLEOTIDE SEQUENCE</scope>
    <source>
        <strain evidence="2">RHP3577 ss4</strain>
    </source>
</reference>
<dbReference type="EMBL" id="JANVFT010000001">
    <property type="protein sequence ID" value="KAJ4501869.1"/>
    <property type="molecule type" value="Genomic_DNA"/>
</dbReference>
<feature type="region of interest" description="Disordered" evidence="1">
    <location>
        <begin position="132"/>
        <end position="187"/>
    </location>
</feature>
<evidence type="ECO:0000313" key="2">
    <source>
        <dbReference type="EMBL" id="KAJ4501869.1"/>
    </source>
</evidence>
<dbReference type="Proteomes" id="UP001150217">
    <property type="component" value="Unassembled WGS sequence"/>
</dbReference>
<gene>
    <name evidence="2" type="ORF">C8R41DRAFT_913151</name>
</gene>
<sequence length="222" mass="24059">MSTKVPAPRFSVVITPPPSTSSSPVPCMNMCPTPPLCVATSGPITVFVPGAYCLLTTTGNCVFVTVGYCPIGIGAYCAFVIGGYEFGIAGYCALATDGYMKKEHLPSLPLPVKKQESASVSFPDVLPPVSVPQPSAGPSARIRSATPNQHHPVPRTSDHTPTTSQRKSRRLKRSPLPPSSRQLRPRVNKITYNENGISLHIYVLPQLRFFSHPALIRSYMRR</sequence>
<organism evidence="2 3">
    <name type="scientific">Lentinula lateritia</name>
    <dbReference type="NCBI Taxonomy" id="40482"/>
    <lineage>
        <taxon>Eukaryota</taxon>
        <taxon>Fungi</taxon>
        <taxon>Dikarya</taxon>
        <taxon>Basidiomycota</taxon>
        <taxon>Agaricomycotina</taxon>
        <taxon>Agaricomycetes</taxon>
        <taxon>Agaricomycetidae</taxon>
        <taxon>Agaricales</taxon>
        <taxon>Marasmiineae</taxon>
        <taxon>Omphalotaceae</taxon>
        <taxon>Lentinula</taxon>
    </lineage>
</organism>
<proteinExistence type="predicted"/>
<name>A0ABQ8W1X3_9AGAR</name>
<comment type="caution">
    <text evidence="2">The sequence shown here is derived from an EMBL/GenBank/DDBJ whole genome shotgun (WGS) entry which is preliminary data.</text>
</comment>